<dbReference type="AlphaFoldDB" id="A0A7S1LZ10"/>
<feature type="transmembrane region" description="Helical" evidence="9">
    <location>
        <begin position="56"/>
        <end position="76"/>
    </location>
</feature>
<dbReference type="FunFam" id="1.20.120.610:FF:000001">
    <property type="entry name" value="V-type proton ATPase proteolipid subunit"/>
    <property type="match status" value="1"/>
</dbReference>
<keyword evidence="6 9" id="KW-1133">Transmembrane helix</keyword>
<dbReference type="SUPFAM" id="SSF81333">
    <property type="entry name" value="F1F0 ATP synthase subunit C"/>
    <property type="match status" value="2"/>
</dbReference>
<dbReference type="InterPro" id="IPR002379">
    <property type="entry name" value="ATPase_proteolipid_c-like_dom"/>
</dbReference>
<dbReference type="Pfam" id="PF00137">
    <property type="entry name" value="ATP-synt_C"/>
    <property type="match status" value="2"/>
</dbReference>
<keyword evidence="8 9" id="KW-0472">Membrane</keyword>
<evidence type="ECO:0000256" key="7">
    <source>
        <dbReference type="ARBA" id="ARBA00023065"/>
    </source>
</evidence>
<keyword evidence="9" id="KW-0926">Vacuole</keyword>
<dbReference type="NCBIfam" id="TIGR01100">
    <property type="entry name" value="V_ATP_synt_C"/>
    <property type="match status" value="1"/>
</dbReference>
<evidence type="ECO:0000256" key="3">
    <source>
        <dbReference type="ARBA" id="ARBA00022448"/>
    </source>
</evidence>
<accession>A0A7S1LZ10</accession>
<dbReference type="GO" id="GO:0005774">
    <property type="term" value="C:vacuolar membrane"/>
    <property type="evidence" value="ECO:0007669"/>
    <property type="project" value="UniProtKB-SubCell"/>
</dbReference>
<keyword evidence="3 9" id="KW-0813">Transport</keyword>
<evidence type="ECO:0000256" key="8">
    <source>
        <dbReference type="ARBA" id="ARBA00023136"/>
    </source>
</evidence>
<sequence>MAALPECDPLGVLYGMGGAACALALSNVGAAYGTYKSGVSVAHLGISQPSRVMRGIVPVVMAGILGIYGLIVSVIISNGIKATNYSAFSGFMHLGAGLAAGMASLAAGYAIGVVGDVCCYAYAKTEKIFVPMILMLIFAEALGLYGLIIALLMNNQANAVAKSCQ</sequence>
<dbReference type="CDD" id="cd18175">
    <property type="entry name" value="ATP-synt_Vo_c_ATP6C_rpt1"/>
    <property type="match status" value="1"/>
</dbReference>
<evidence type="ECO:0000256" key="9">
    <source>
        <dbReference type="RuleBase" id="RU363060"/>
    </source>
</evidence>
<comment type="similarity">
    <text evidence="2 9">Belongs to the V-ATPase proteolipid subunit family.</text>
</comment>
<feature type="transmembrane region" description="Helical" evidence="9">
    <location>
        <begin position="12"/>
        <end position="35"/>
    </location>
</feature>
<dbReference type="CDD" id="cd18176">
    <property type="entry name" value="ATP-synt_Vo_c_ATP6C_rpt2"/>
    <property type="match status" value="1"/>
</dbReference>
<protein>
    <recommendedName>
        <fullName evidence="9">V-type proton ATPase proteolipid subunit</fullName>
    </recommendedName>
</protein>
<reference evidence="11" key="1">
    <citation type="submission" date="2021-01" db="EMBL/GenBank/DDBJ databases">
        <authorList>
            <person name="Corre E."/>
            <person name="Pelletier E."/>
            <person name="Niang G."/>
            <person name="Scheremetjew M."/>
            <person name="Finn R."/>
            <person name="Kale V."/>
            <person name="Holt S."/>
            <person name="Cochrane G."/>
            <person name="Meng A."/>
            <person name="Brown T."/>
            <person name="Cohen L."/>
        </authorList>
    </citation>
    <scope>NUCLEOTIDE SEQUENCE</scope>
    <source>
        <strain evidence="11">CCAP 1951/1</strain>
    </source>
</reference>
<gene>
    <name evidence="11" type="ORF">NDES1114_LOCUS15298</name>
</gene>
<evidence type="ECO:0000256" key="5">
    <source>
        <dbReference type="ARBA" id="ARBA00022781"/>
    </source>
</evidence>
<name>A0A7S1LZ10_NEODS</name>
<dbReference type="PANTHER" id="PTHR10263">
    <property type="entry name" value="V-TYPE PROTON ATPASE PROTEOLIPID SUBUNIT"/>
    <property type="match status" value="1"/>
</dbReference>
<evidence type="ECO:0000256" key="4">
    <source>
        <dbReference type="ARBA" id="ARBA00022692"/>
    </source>
</evidence>
<dbReference type="PRINTS" id="PR00122">
    <property type="entry name" value="VACATPASE"/>
</dbReference>
<feature type="domain" description="V-ATPase proteolipid subunit C-like" evidence="10">
    <location>
        <begin position="18"/>
        <end position="76"/>
    </location>
</feature>
<evidence type="ECO:0000256" key="1">
    <source>
        <dbReference type="ARBA" id="ARBA00004141"/>
    </source>
</evidence>
<evidence type="ECO:0000259" key="10">
    <source>
        <dbReference type="Pfam" id="PF00137"/>
    </source>
</evidence>
<dbReference type="Gene3D" id="1.20.120.610">
    <property type="entry name" value="lithium bound rotor ring of v- atpase"/>
    <property type="match status" value="1"/>
</dbReference>
<dbReference type="EMBL" id="HBGF01023175">
    <property type="protein sequence ID" value="CAD9117081.1"/>
    <property type="molecule type" value="Transcribed_RNA"/>
</dbReference>
<dbReference type="InterPro" id="IPR035921">
    <property type="entry name" value="F/V-ATP_Csub_sf"/>
</dbReference>
<dbReference type="GO" id="GO:0033179">
    <property type="term" value="C:proton-transporting V-type ATPase, V0 domain"/>
    <property type="evidence" value="ECO:0007669"/>
    <property type="project" value="InterPro"/>
</dbReference>
<dbReference type="GO" id="GO:0046961">
    <property type="term" value="F:proton-transporting ATPase activity, rotational mechanism"/>
    <property type="evidence" value="ECO:0007669"/>
    <property type="project" value="InterPro"/>
</dbReference>
<organism evidence="11">
    <name type="scientific">Neobodo designis</name>
    <name type="common">Flagellated protozoan</name>
    <name type="synonym">Bodo designis</name>
    <dbReference type="NCBI Taxonomy" id="312471"/>
    <lineage>
        <taxon>Eukaryota</taxon>
        <taxon>Discoba</taxon>
        <taxon>Euglenozoa</taxon>
        <taxon>Kinetoplastea</taxon>
        <taxon>Metakinetoplastina</taxon>
        <taxon>Neobodonida</taxon>
        <taxon>Neobodo</taxon>
    </lineage>
</organism>
<evidence type="ECO:0000313" key="11">
    <source>
        <dbReference type="EMBL" id="CAD9117081.1"/>
    </source>
</evidence>
<evidence type="ECO:0000256" key="2">
    <source>
        <dbReference type="ARBA" id="ARBA00007296"/>
    </source>
</evidence>
<feature type="domain" description="V-ATPase proteolipid subunit C-like" evidence="10">
    <location>
        <begin position="94"/>
        <end position="153"/>
    </location>
</feature>
<evidence type="ECO:0000256" key="6">
    <source>
        <dbReference type="ARBA" id="ARBA00022989"/>
    </source>
</evidence>
<keyword evidence="5 9" id="KW-0375">Hydrogen ion transport</keyword>
<dbReference type="InterPro" id="IPR011555">
    <property type="entry name" value="ATPase_proteolipid_su_C_euk"/>
</dbReference>
<proteinExistence type="inferred from homology"/>
<comment type="subcellular location">
    <subcellularLocation>
        <location evidence="1">Membrane</location>
        <topology evidence="1">Multi-pass membrane protein</topology>
    </subcellularLocation>
    <subcellularLocation>
        <location evidence="9">Vacuole membrane</location>
        <topology evidence="9">Multi-pass membrane protein</topology>
    </subcellularLocation>
</comment>
<feature type="transmembrane region" description="Helical" evidence="9">
    <location>
        <begin position="96"/>
        <end position="122"/>
    </location>
</feature>
<dbReference type="InterPro" id="IPR000245">
    <property type="entry name" value="ATPase_proteolipid_csu"/>
</dbReference>
<feature type="transmembrane region" description="Helical" evidence="9">
    <location>
        <begin position="129"/>
        <end position="153"/>
    </location>
</feature>
<keyword evidence="7 9" id="KW-0406">Ion transport</keyword>
<keyword evidence="4 9" id="KW-0812">Transmembrane</keyword>